<dbReference type="AlphaFoldDB" id="A0A844G466"/>
<feature type="binding site" evidence="16">
    <location>
        <position position="109"/>
    </location>
    <ligand>
        <name>K(+)</name>
        <dbReference type="ChEBI" id="CHEBI:29103"/>
    </ligand>
</feature>
<keyword evidence="7 16" id="KW-0963">Cytoplasm</keyword>
<evidence type="ECO:0000256" key="2">
    <source>
        <dbReference type="ARBA" id="ARBA00001958"/>
    </source>
</evidence>
<accession>A0A844G466</accession>
<dbReference type="InterPro" id="IPR043129">
    <property type="entry name" value="ATPase_NBD"/>
</dbReference>
<dbReference type="Pfam" id="PF03309">
    <property type="entry name" value="Pan_kinase"/>
    <property type="match status" value="1"/>
</dbReference>
<dbReference type="PANTHER" id="PTHR34265">
    <property type="entry name" value="TYPE III PANTOTHENATE KINASE"/>
    <property type="match status" value="1"/>
</dbReference>
<comment type="catalytic activity">
    <reaction evidence="1 16">
        <text>(R)-pantothenate + ATP = (R)-4'-phosphopantothenate + ADP + H(+)</text>
        <dbReference type="Rhea" id="RHEA:16373"/>
        <dbReference type="ChEBI" id="CHEBI:10986"/>
        <dbReference type="ChEBI" id="CHEBI:15378"/>
        <dbReference type="ChEBI" id="CHEBI:29032"/>
        <dbReference type="ChEBI" id="CHEBI:30616"/>
        <dbReference type="ChEBI" id="CHEBI:456216"/>
        <dbReference type="EC" id="2.7.1.33"/>
    </reaction>
</comment>
<comment type="subcellular location">
    <subcellularLocation>
        <location evidence="3 16">Cytoplasm</location>
    </subcellularLocation>
</comment>
<evidence type="ECO:0000256" key="15">
    <source>
        <dbReference type="ARBA" id="ARBA00040883"/>
    </source>
</evidence>
<evidence type="ECO:0000256" key="9">
    <source>
        <dbReference type="ARBA" id="ARBA00022741"/>
    </source>
</evidence>
<dbReference type="GO" id="GO:0005737">
    <property type="term" value="C:cytoplasm"/>
    <property type="evidence" value="ECO:0007669"/>
    <property type="project" value="UniProtKB-SubCell"/>
</dbReference>
<evidence type="ECO:0000256" key="4">
    <source>
        <dbReference type="ARBA" id="ARBA00005225"/>
    </source>
</evidence>
<keyword evidence="12 16" id="KW-0630">Potassium</keyword>
<name>A0A844G466_9BACT</name>
<evidence type="ECO:0000256" key="8">
    <source>
        <dbReference type="ARBA" id="ARBA00022679"/>
    </source>
</evidence>
<keyword evidence="10 16" id="KW-0418">Kinase</keyword>
<dbReference type="NCBIfam" id="TIGR00671">
    <property type="entry name" value="baf"/>
    <property type="match status" value="1"/>
</dbReference>
<evidence type="ECO:0000256" key="5">
    <source>
        <dbReference type="ARBA" id="ARBA00011738"/>
    </source>
</evidence>
<dbReference type="EMBL" id="VUNS01000020">
    <property type="protein sequence ID" value="MST98590.1"/>
    <property type="molecule type" value="Genomic_DNA"/>
</dbReference>
<keyword evidence="9 16" id="KW-0547">Nucleotide-binding</keyword>
<organism evidence="17 18">
    <name type="scientific">Victivallis lenta</name>
    <dbReference type="NCBI Taxonomy" id="2606640"/>
    <lineage>
        <taxon>Bacteria</taxon>
        <taxon>Pseudomonadati</taxon>
        <taxon>Lentisphaerota</taxon>
        <taxon>Lentisphaeria</taxon>
        <taxon>Victivallales</taxon>
        <taxon>Victivallaceae</taxon>
        <taxon>Victivallis</taxon>
    </lineage>
</organism>
<evidence type="ECO:0000256" key="10">
    <source>
        <dbReference type="ARBA" id="ARBA00022777"/>
    </source>
</evidence>
<protein>
    <recommendedName>
        <fullName evidence="15 16">Type III pantothenate kinase</fullName>
        <ecNumber evidence="6 16">2.7.1.33</ecNumber>
    </recommendedName>
    <alternativeName>
        <fullName evidence="16">PanK-III</fullName>
    </alternativeName>
    <alternativeName>
        <fullName evidence="16">Pantothenic acid kinase</fullName>
    </alternativeName>
</protein>
<evidence type="ECO:0000256" key="1">
    <source>
        <dbReference type="ARBA" id="ARBA00001206"/>
    </source>
</evidence>
<evidence type="ECO:0000256" key="7">
    <source>
        <dbReference type="ARBA" id="ARBA00022490"/>
    </source>
</evidence>
<evidence type="ECO:0000313" key="18">
    <source>
        <dbReference type="Proteomes" id="UP000435649"/>
    </source>
</evidence>
<dbReference type="Proteomes" id="UP000435649">
    <property type="component" value="Unassembled WGS sequence"/>
</dbReference>
<dbReference type="UniPathway" id="UPA00241">
    <property type="reaction ID" value="UER00352"/>
</dbReference>
<keyword evidence="18" id="KW-1185">Reference proteome</keyword>
<comment type="function">
    <text evidence="16">Catalyzes the phosphorylation of pantothenate (Pan), the first step in CoA biosynthesis.</text>
</comment>
<evidence type="ECO:0000256" key="6">
    <source>
        <dbReference type="ARBA" id="ARBA00012102"/>
    </source>
</evidence>
<evidence type="ECO:0000256" key="12">
    <source>
        <dbReference type="ARBA" id="ARBA00022958"/>
    </source>
</evidence>
<evidence type="ECO:0000256" key="3">
    <source>
        <dbReference type="ARBA" id="ARBA00004496"/>
    </source>
</evidence>
<evidence type="ECO:0000256" key="14">
    <source>
        <dbReference type="ARBA" id="ARBA00038036"/>
    </source>
</evidence>
<comment type="similarity">
    <text evidence="14 16">Belongs to the type III pantothenate kinase family.</text>
</comment>
<feature type="binding site" evidence="16">
    <location>
        <position position="78"/>
    </location>
    <ligand>
        <name>substrate</name>
    </ligand>
</feature>
<evidence type="ECO:0000256" key="11">
    <source>
        <dbReference type="ARBA" id="ARBA00022840"/>
    </source>
</evidence>
<dbReference type="GO" id="GO:0004594">
    <property type="term" value="F:pantothenate kinase activity"/>
    <property type="evidence" value="ECO:0007669"/>
    <property type="project" value="UniProtKB-UniRule"/>
</dbReference>
<feature type="binding site" evidence="16">
    <location>
        <begin position="87"/>
        <end position="90"/>
    </location>
    <ligand>
        <name>substrate</name>
    </ligand>
</feature>
<sequence length="235" mass="24686">MVLTVILNIGNTYSRAALWNGSAFEFLPRIETVRLTSAALPAGMPVVAATVVPELKQRLAGADIRFIDSRHCGCLVDFTQVDTSTLGADRVANAIALAAFHPLPAIAVDCGTAITLEVVDAERIFRGGAIAPGRRLMRHALAAGTAQLPEVPFSTELPDRIGNGTMESIRFGVDRGAIGLVRELVETAAKPYGGLDSVTVIATGGDAAFFAAALPFLQLAPDEFTHHGIRLAAAE</sequence>
<dbReference type="CDD" id="cd24015">
    <property type="entry name" value="ASKHA_NBD_PanK-III"/>
    <property type="match status" value="1"/>
</dbReference>
<comment type="pathway">
    <text evidence="4 16">Cofactor biosynthesis; coenzyme A biosynthesis; CoA from (R)-pantothenate: step 1/5.</text>
</comment>
<keyword evidence="8 16" id="KW-0808">Transferase</keyword>
<dbReference type="HAMAP" id="MF_01274">
    <property type="entry name" value="Pantothen_kinase_3"/>
    <property type="match status" value="1"/>
</dbReference>
<evidence type="ECO:0000313" key="17">
    <source>
        <dbReference type="EMBL" id="MST98590.1"/>
    </source>
</evidence>
<comment type="cofactor">
    <cofactor evidence="16">
        <name>NH4(+)</name>
        <dbReference type="ChEBI" id="CHEBI:28938"/>
    </cofactor>
    <cofactor evidence="16">
        <name>K(+)</name>
        <dbReference type="ChEBI" id="CHEBI:29103"/>
    </cofactor>
    <text evidence="16">A monovalent cation. Ammonium or potassium.</text>
</comment>
<keyword evidence="13 16" id="KW-0173">Coenzyme A biosynthesis</keyword>
<evidence type="ECO:0000256" key="13">
    <source>
        <dbReference type="ARBA" id="ARBA00022993"/>
    </source>
</evidence>
<dbReference type="GO" id="GO:0005524">
    <property type="term" value="F:ATP binding"/>
    <property type="evidence" value="ECO:0007669"/>
    <property type="project" value="UniProtKB-UniRule"/>
</dbReference>
<reference evidence="17 18" key="1">
    <citation type="submission" date="2019-08" db="EMBL/GenBank/DDBJ databases">
        <title>In-depth cultivation of the pig gut microbiome towards novel bacterial diversity and tailored functional studies.</title>
        <authorList>
            <person name="Wylensek D."/>
            <person name="Hitch T.C.A."/>
            <person name="Clavel T."/>
        </authorList>
    </citation>
    <scope>NUCLEOTIDE SEQUENCE [LARGE SCALE GENOMIC DNA]</scope>
    <source>
        <strain evidence="17 18">BBE-744-WT-12</strain>
    </source>
</reference>
<dbReference type="InterPro" id="IPR004619">
    <property type="entry name" value="Type_III_PanK"/>
</dbReference>
<comment type="cofactor">
    <cofactor evidence="2">
        <name>K(+)</name>
        <dbReference type="ChEBI" id="CHEBI:29103"/>
    </cofactor>
</comment>
<dbReference type="GO" id="GO:0046872">
    <property type="term" value="F:metal ion binding"/>
    <property type="evidence" value="ECO:0007669"/>
    <property type="project" value="UniProtKB-KW"/>
</dbReference>
<feature type="binding site" evidence="16">
    <location>
        <begin position="8"/>
        <end position="15"/>
    </location>
    <ligand>
        <name>ATP</name>
        <dbReference type="ChEBI" id="CHEBI:30616"/>
    </ligand>
</feature>
<dbReference type="SUPFAM" id="SSF53067">
    <property type="entry name" value="Actin-like ATPase domain"/>
    <property type="match status" value="2"/>
</dbReference>
<feature type="binding site" evidence="16">
    <location>
        <position position="112"/>
    </location>
    <ligand>
        <name>ATP</name>
        <dbReference type="ChEBI" id="CHEBI:30616"/>
    </ligand>
</feature>
<dbReference type="Gene3D" id="3.30.420.40">
    <property type="match status" value="1"/>
</dbReference>
<dbReference type="EC" id="2.7.1.33" evidence="6 16"/>
<dbReference type="PANTHER" id="PTHR34265:SF1">
    <property type="entry name" value="TYPE III PANTOTHENATE KINASE"/>
    <property type="match status" value="1"/>
</dbReference>
<gene>
    <name evidence="16" type="primary">coaX</name>
    <name evidence="17" type="ORF">FYJ85_16245</name>
</gene>
<dbReference type="GO" id="GO:0015937">
    <property type="term" value="P:coenzyme A biosynthetic process"/>
    <property type="evidence" value="ECO:0007669"/>
    <property type="project" value="UniProtKB-UniRule"/>
</dbReference>
<keyword evidence="11 16" id="KW-0067">ATP-binding</keyword>
<keyword evidence="16" id="KW-0479">Metal-binding</keyword>
<proteinExistence type="inferred from homology"/>
<comment type="caution">
    <text evidence="17">The sequence shown here is derived from an EMBL/GenBank/DDBJ whole genome shotgun (WGS) entry which is preliminary data.</text>
</comment>
<feature type="binding site" evidence="16">
    <location>
        <position position="165"/>
    </location>
    <ligand>
        <name>substrate</name>
    </ligand>
</feature>
<feature type="active site" description="Proton acceptor" evidence="16">
    <location>
        <position position="89"/>
    </location>
</feature>
<comment type="subunit">
    <text evidence="5 16">Homodimer.</text>
</comment>
<evidence type="ECO:0000256" key="16">
    <source>
        <dbReference type="HAMAP-Rule" id="MF_01274"/>
    </source>
</evidence>